<reference evidence="3 4" key="1">
    <citation type="submission" date="2018-08" db="EMBL/GenBank/DDBJ databases">
        <title>A genome reference for cultivated species of the human gut microbiota.</title>
        <authorList>
            <person name="Zou Y."/>
            <person name="Xue W."/>
            <person name="Luo G."/>
        </authorList>
    </citation>
    <scope>NUCLEOTIDE SEQUENCE [LARGE SCALE GENOMIC DNA]</scope>
    <source>
        <strain evidence="3 4">AM25-1LB</strain>
    </source>
</reference>
<evidence type="ECO:0000313" key="3">
    <source>
        <dbReference type="EMBL" id="RHF62883.1"/>
    </source>
</evidence>
<protein>
    <submittedName>
        <fullName evidence="3">Site-specific integrase</fullName>
    </submittedName>
</protein>
<evidence type="ECO:0000256" key="1">
    <source>
        <dbReference type="ARBA" id="ARBA00023172"/>
    </source>
</evidence>
<dbReference type="GO" id="GO:0015074">
    <property type="term" value="P:DNA integration"/>
    <property type="evidence" value="ECO:0007669"/>
    <property type="project" value="InterPro"/>
</dbReference>
<dbReference type="PANTHER" id="PTHR30349">
    <property type="entry name" value="PHAGE INTEGRASE-RELATED"/>
    <property type="match status" value="1"/>
</dbReference>
<dbReference type="Pfam" id="PF00589">
    <property type="entry name" value="Phage_integrase"/>
    <property type="match status" value="1"/>
</dbReference>
<dbReference type="PANTHER" id="PTHR30349:SF64">
    <property type="entry name" value="PROPHAGE INTEGRASE INTD-RELATED"/>
    <property type="match status" value="1"/>
</dbReference>
<dbReference type="CDD" id="cd01189">
    <property type="entry name" value="INT_ICEBs1_C_like"/>
    <property type="match status" value="1"/>
</dbReference>
<proteinExistence type="predicted"/>
<gene>
    <name evidence="3" type="ORF">DW672_01655</name>
</gene>
<keyword evidence="1" id="KW-0233">DNA recombination</keyword>
<dbReference type="InterPro" id="IPR002104">
    <property type="entry name" value="Integrase_catalytic"/>
</dbReference>
<dbReference type="Gene3D" id="1.10.443.10">
    <property type="entry name" value="Intergrase catalytic core"/>
    <property type="match status" value="1"/>
</dbReference>
<dbReference type="InterPro" id="IPR011010">
    <property type="entry name" value="DNA_brk_join_enz"/>
</dbReference>
<dbReference type="GO" id="GO:0006310">
    <property type="term" value="P:DNA recombination"/>
    <property type="evidence" value="ECO:0007669"/>
    <property type="project" value="UniProtKB-KW"/>
</dbReference>
<comment type="caution">
    <text evidence="3">The sequence shown here is derived from an EMBL/GenBank/DDBJ whole genome shotgun (WGS) entry which is preliminary data.</text>
</comment>
<dbReference type="InterPro" id="IPR050090">
    <property type="entry name" value="Tyrosine_recombinase_XerCD"/>
</dbReference>
<dbReference type="AlphaFoldDB" id="A0A414P9D4"/>
<feature type="domain" description="Tyr recombinase" evidence="2">
    <location>
        <begin position="168"/>
        <end position="358"/>
    </location>
</feature>
<sequence>MIMWVEERKTGFKFVERYTDPMTGKTRRVSVVMEKNTAQSRKLAAVALSEKIDKALLPQAPKLTLKELVDLYASEQLRTLKQSTYKRNCGACKSIMKILGADTLVENLNARYIRERFLATGRTPGTMNEWMTRLKALLRWGYRNDYISSIAYLDKIERFKDVSHRKKIEDKFLESTEVKKLLDGMNITKWKILTEFLVLSGLRFGEAAALERSDIDLKKREIHVSKNYDCINDLVTTPKTDYSIRDVYIQDELLKTCKNALLLSQSDNIIQFSNLLFPGTVQEHVDYYAYAKYLRETSLHVIGRKITPHALRHTHASLLMEQGVDIDSISKRLGHNDSHVTREIYLHVTKKLEAKRKMQLKEVKVL</sequence>
<evidence type="ECO:0000313" key="4">
    <source>
        <dbReference type="Proteomes" id="UP000284902"/>
    </source>
</evidence>
<dbReference type="SUPFAM" id="SSF56349">
    <property type="entry name" value="DNA breaking-rejoining enzymes"/>
    <property type="match status" value="1"/>
</dbReference>
<name>A0A414P9D4_9FIRM</name>
<organism evidence="3 4">
    <name type="scientific">[Ruminococcus] lactaris</name>
    <dbReference type="NCBI Taxonomy" id="46228"/>
    <lineage>
        <taxon>Bacteria</taxon>
        <taxon>Bacillati</taxon>
        <taxon>Bacillota</taxon>
        <taxon>Clostridia</taxon>
        <taxon>Lachnospirales</taxon>
        <taxon>Lachnospiraceae</taxon>
        <taxon>Mediterraneibacter</taxon>
    </lineage>
</organism>
<dbReference type="Proteomes" id="UP000284902">
    <property type="component" value="Unassembled WGS sequence"/>
</dbReference>
<dbReference type="InterPro" id="IPR013762">
    <property type="entry name" value="Integrase-like_cat_sf"/>
</dbReference>
<accession>A0A414P9D4</accession>
<evidence type="ECO:0000259" key="2">
    <source>
        <dbReference type="PROSITE" id="PS51898"/>
    </source>
</evidence>
<dbReference type="PROSITE" id="PS51898">
    <property type="entry name" value="TYR_RECOMBINASE"/>
    <property type="match status" value="1"/>
</dbReference>
<dbReference type="EMBL" id="QRHG01000003">
    <property type="protein sequence ID" value="RHF62883.1"/>
    <property type="molecule type" value="Genomic_DNA"/>
</dbReference>
<dbReference type="GO" id="GO:0003677">
    <property type="term" value="F:DNA binding"/>
    <property type="evidence" value="ECO:0007669"/>
    <property type="project" value="InterPro"/>
</dbReference>